<dbReference type="WBParaSite" id="MCU_003185-RA">
    <property type="protein sequence ID" value="MCU_003185-RA"/>
    <property type="gene ID" value="MCU_003185"/>
</dbReference>
<dbReference type="InterPro" id="IPR005061">
    <property type="entry name" value="Ist1"/>
</dbReference>
<feature type="region of interest" description="Disordered" evidence="6">
    <location>
        <begin position="205"/>
        <end position="300"/>
    </location>
</feature>
<dbReference type="AlphaFoldDB" id="A0A5K3EUP8"/>
<protein>
    <recommendedName>
        <fullName evidence="2">IST1 homolog</fullName>
    </recommendedName>
    <alternativeName>
        <fullName evidence="3">Charged multivesicular body protein 8</fullName>
    </alternativeName>
</protein>
<evidence type="ECO:0000256" key="6">
    <source>
        <dbReference type="SAM" id="MobiDB-lite"/>
    </source>
</evidence>
<evidence type="ECO:0000256" key="2">
    <source>
        <dbReference type="ARBA" id="ARBA00014513"/>
    </source>
</evidence>
<evidence type="ECO:0000256" key="5">
    <source>
        <dbReference type="ARBA" id="ARBA00046920"/>
    </source>
</evidence>
<comment type="function">
    <text evidence="4">ESCRT-III-like protein involved in cytokinesis, nuclear envelope reassembly and endosomal tubulation. Is required for efficient abscission during cytokinesis. Involved in recruiting VPS4A and/or VPS4B to the midbody of dividing cells. During late anaphase, involved in nuclear envelope reassembly and mitotic spindle disassembly together with the ESCRT-III complex: IST1 acts by mediating the recruitment of SPAST to the nuclear membrane, leading to microtubule severing. Recruited to the reforming nuclear envelope (NE) during anaphase by LEMD2. Regulates early endosomal tubulation together with the ESCRT-III complex by mediating the recruitment of SPAST.</text>
</comment>
<dbReference type="GO" id="GO:0015031">
    <property type="term" value="P:protein transport"/>
    <property type="evidence" value="ECO:0007669"/>
    <property type="project" value="InterPro"/>
</dbReference>
<dbReference type="Gene3D" id="1.20.1260.60">
    <property type="entry name" value="Vacuolar protein sorting-associated protein Ist1"/>
    <property type="match status" value="1"/>
</dbReference>
<proteinExistence type="inferred from homology"/>
<name>A0A5K3EUP8_MESCO</name>
<organism evidence="7">
    <name type="scientific">Mesocestoides corti</name>
    <name type="common">Flatworm</name>
    <dbReference type="NCBI Taxonomy" id="53468"/>
    <lineage>
        <taxon>Eukaryota</taxon>
        <taxon>Metazoa</taxon>
        <taxon>Spiralia</taxon>
        <taxon>Lophotrochozoa</taxon>
        <taxon>Platyhelminthes</taxon>
        <taxon>Cestoda</taxon>
        <taxon>Eucestoda</taxon>
        <taxon>Cyclophyllidea</taxon>
        <taxon>Mesocestoididae</taxon>
        <taxon>Mesocestoides</taxon>
    </lineage>
</organism>
<dbReference type="PANTHER" id="PTHR12161:SF5">
    <property type="entry name" value="IST1 HOMOLOG"/>
    <property type="match status" value="1"/>
</dbReference>
<dbReference type="InterPro" id="IPR042277">
    <property type="entry name" value="IST1-like"/>
</dbReference>
<dbReference type="FunFam" id="1.20.1260.60:FF:000002">
    <property type="entry name" value="Vacuolar protein sorting-associated protein IST1"/>
    <property type="match status" value="1"/>
</dbReference>
<dbReference type="PANTHER" id="PTHR12161">
    <property type="entry name" value="IST1 FAMILY MEMBER"/>
    <property type="match status" value="1"/>
</dbReference>
<evidence type="ECO:0000256" key="1">
    <source>
        <dbReference type="ARBA" id="ARBA00005536"/>
    </source>
</evidence>
<evidence type="ECO:0000256" key="4">
    <source>
        <dbReference type="ARBA" id="ARBA00046124"/>
    </source>
</evidence>
<evidence type="ECO:0000256" key="3">
    <source>
        <dbReference type="ARBA" id="ARBA00032374"/>
    </source>
</evidence>
<reference evidence="7" key="1">
    <citation type="submission" date="2019-11" db="UniProtKB">
        <authorList>
            <consortium name="WormBaseParasite"/>
        </authorList>
    </citation>
    <scope>IDENTIFICATION</scope>
</reference>
<dbReference type="Pfam" id="PF03398">
    <property type="entry name" value="Ist1"/>
    <property type="match status" value="1"/>
</dbReference>
<feature type="compositionally biased region" description="Basic and acidic residues" evidence="6">
    <location>
        <begin position="265"/>
        <end position="282"/>
    </location>
</feature>
<comment type="similarity">
    <text evidence="1">Belongs to the IST1 family.</text>
</comment>
<evidence type="ECO:0000313" key="7">
    <source>
        <dbReference type="WBParaSite" id="MCU_003185-RA"/>
    </source>
</evidence>
<accession>A0A5K3EUP8</accession>
<sequence length="313" mass="34702">MFAPRFDSNKLKTNLRISGTRLKNLYKKKNELNVRARRELAEYLKAKKIDRARIRVEQIVREDYLLEVLEIIELYCELLTTRLGLITSTAECDPGLKEAIATIIWVTPRLSYDCPELEVLKNQFSLKYGKEFALACATNSNHDVNAKVMHKLNVKAPPANLCEAYLVEIARSYDVEFTPDENLLNNTSFGGKLVDLGEPPSLPPYDLMSSDFLDAEKTPSGPGAPYPVNTGASAPSAMDLPSIPGESGQQFHDFKGPEAPPPYQHPDDASGTKLDDEDEKKASGGSGPLPPPTTDDDDFDALSARFNNLRKDK</sequence>
<comment type="subunit">
    <text evidence="5">Interacts with CHMP1A, CHMP1B, VPS4A and VTA1. Interacts with SPAST, STAMBP, and USP8. May interact with VPS37B. May associate with the ESCRT-I complex. Interacts with MITD1, in competition with VSP4. Interacts with SPART (via MIT domain); leading to the recruitment of SPART to midbodies. Interacts with SPAST.</text>
</comment>